<evidence type="ECO:0000256" key="1">
    <source>
        <dbReference type="SAM" id="Coils"/>
    </source>
</evidence>
<dbReference type="GeneID" id="39735541"/>
<keyword evidence="1" id="KW-0175">Coiled coil</keyword>
<evidence type="ECO:0000313" key="4">
    <source>
        <dbReference type="Proteomes" id="UP000220158"/>
    </source>
</evidence>
<feature type="coiled-coil region" evidence="1">
    <location>
        <begin position="2861"/>
        <end position="2892"/>
    </location>
</feature>
<dbReference type="OrthoDB" id="372379at2759"/>
<evidence type="ECO:0000256" key="2">
    <source>
        <dbReference type="SAM" id="Phobius"/>
    </source>
</evidence>
<feature type="transmembrane region" description="Helical" evidence="2">
    <location>
        <begin position="633"/>
        <end position="654"/>
    </location>
</feature>
<keyword evidence="2" id="KW-0812">Transmembrane</keyword>
<keyword evidence="4" id="KW-1185">Reference proteome</keyword>
<dbReference type="RefSeq" id="XP_028532445.1">
    <property type="nucleotide sequence ID" value="XM_028675903.1"/>
</dbReference>
<reference evidence="3 4" key="1">
    <citation type="submission" date="2015-04" db="EMBL/GenBank/DDBJ databases">
        <authorList>
            <consortium name="Pathogen Informatics"/>
        </authorList>
    </citation>
    <scope>NUCLEOTIDE SEQUENCE [LARGE SCALE GENOMIC DNA]</scope>
    <source>
        <strain evidence="3 4">SGS1</strain>
    </source>
</reference>
<dbReference type="VEuPathDB" id="PlasmoDB:PRELSG_0720400"/>
<evidence type="ECO:0000313" key="3">
    <source>
        <dbReference type="EMBL" id="CRG99439.1"/>
    </source>
</evidence>
<proteinExistence type="predicted"/>
<name>A0A1J1H7P1_PLARL</name>
<feature type="transmembrane region" description="Helical" evidence="2">
    <location>
        <begin position="675"/>
        <end position="698"/>
    </location>
</feature>
<dbReference type="OMA" id="CESYKPC"/>
<organism evidence="3 4">
    <name type="scientific">Plasmodium relictum</name>
    <dbReference type="NCBI Taxonomy" id="85471"/>
    <lineage>
        <taxon>Eukaryota</taxon>
        <taxon>Sar</taxon>
        <taxon>Alveolata</taxon>
        <taxon>Apicomplexa</taxon>
        <taxon>Aconoidasida</taxon>
        <taxon>Haemosporida</taxon>
        <taxon>Plasmodiidae</taxon>
        <taxon>Plasmodium</taxon>
        <taxon>Plasmodium (Haemamoeba)</taxon>
    </lineage>
</organism>
<keyword evidence="2" id="KW-0472">Membrane</keyword>
<keyword evidence="2" id="KW-1133">Transmembrane helix</keyword>
<dbReference type="KEGG" id="prel:PRELSG_0720400"/>
<dbReference type="Proteomes" id="UP000220158">
    <property type="component" value="Chromosome 7"/>
</dbReference>
<accession>A0A1J1H7P1</accession>
<protein>
    <submittedName>
        <fullName evidence="3">Uncharacterized protein</fullName>
    </submittedName>
</protein>
<dbReference type="EMBL" id="LN835302">
    <property type="protein sequence ID" value="CRG99439.1"/>
    <property type="molecule type" value="Genomic_DNA"/>
</dbReference>
<sequence>MISIQTAHSSNQVNFLIKGKFIKNNQNDFLIAAKDTYLELLECDYEGNIYTQNTFLKIIFLQILENKNHDKFIIADEKLNFRILEFDGSFVEYCFIGNLFLDKLKIFQKYLKLDKDDNKRNIEEYNKYINICNIKNLFLISIENFLFFRKIENNIINKSIEDYCLNYKFEKKYISNFRNFKIFYDPLKLKYSIIYNRKGRRKKKNISFSLKEFSVYTYKVKRDNLFSNINNKKLNKNHILINKNKYPIKLKTEIIEKNIKKDNSYLKFCKNINFMIYLSYPYDHIYFNKGSINKKCDNYKECKNGYKKNAKGSIYSNRELKKYTNEYVYGHVNKNFIENINKNDKNNINKITDIYSCLDSYSKESFLQNVKNNIENNKYNYITYSSDKTNTYNIKENFYKNKEDIPKFTTNNTLDNNRNLNKSTLINDNKNKELLHNKKGKSRNKNIHNNNFMSTEMLDINNENILNIEKNKNSYYYNEFENCLNIKICFFIYFLKNKSGYYNFIKNILFLCEKEEKEIINLKDDIIKTIFFKERDLDILKKYNKKLYVNLEKLKCFYIECKSRINDYFSFDKLELLNKDENHNFNTCFICTYYFSKFFFFKRDFTYLNIFQKNFLFNKKFSLNFEQQNNLNLLFQVFIRMKLLLFYFILFFYSNHKTLNNSIIYLYRIKNKHKTLYELSVHIYFLNIFIFHILKFLFHNSYTFSGYSEKNNFNNDFCSHLNNLNSNKNDISDINYINKTNYDINEKFFLINEKLCLLNKKIFNENFSQNNFPDPKGKEGSKWVNNSVLSNDKNNNNNNKISFYKKIQKKNNLSYYHHKLEKIIGNIMNLQCIAIKLLEKMKFDYLNYRKRIYLNKLKKKNVNSNNIVLIISNNNNIGNILFFRQNKKKNILLNNLLIPIAKLTLPLEVYKVERILNNLFFLFTKKVIFLFSFSDIYDINLTLINYYLYYLNDISYIYELKLVKITKEGNTYKEIKSNILFSDYFTKNYNLNHFNNFSNEKWHNFYVKEKMKNQCYLFKKNYFNSYKLFKDIKSIPFIDSFYSHIFNYHYKYKMFEKKYIYADTYSTYNRSNIYYENNNNNNNSSFIIESKIKKGIENKKTKKKEKSVDKNCIKNRNKFKMCDSTSNIENFLLSFEISKKSFNEIYKKKKYLFLDNSCNSKYKKKNKNKEKVIHNTFSLQNDFFSEVKENTNCNIKKKELIFSYLNNENIKRDFNYNFKKEIANGNLRKSERDVEYPLTNVVVPLDKNKKNVHSLSNFFNKRYLLIDKYRKEMYLIIIIYDYYNNKILIYKNDFKFIDNYFVNNDHCSNIVCINNSSLKKKKKKSSNVLLNIFKEKNNCLHNIHKVEEKTNYILVLNKKSSDELFTIKLNIFIQNKHKYLFINHIDHYYSYNKLKAIKDYKYKPKVINNYSNNFISNPFFELQNFQNDSAKQIYQCKFENHNTFDIKKLKTKLLDKLIILDKENYYHKITAGYNIILCKKNINLNNSYNNFFLINFDKEFNILCISNYFQSTYILFLCKNIHDFFEDSISLINYSEKENKINNYEIYINKKINDRKKKNNKSKDKFNERLEKKKNKSIFHVINEEEIKKLNFITSYVLFARSIYKNENVCYVLLLNKTKIILNKYILKSNSIPIKLEDFFELNLCSTILYYHYEKNFLIISYINNLIEIFYVDIINNTLFVLDSFYSSQTVYSIYLYTNNDSLNKNFKSTPYILVCIGLELYCKIIIYYLNFDNLHNTCSSLLLNYNSSNRAIDNNINSYSKEVNNNSYIKGKMRYFVLFKNNLSKKNDNKEKENSIILNDKKELITKIYYYEIDSLNNSIITSVIKLNNFLLVGNNKGVVKAYDMFGENNISDELFLNNFKLYKNQKKIIRVYDEFLLGNNCVYFINPIKINEEMPKEKNIIYKKNCYAIALCENNLFIFLSNKIKKYKNDNYENIEKGYNYINEVKRRVDKYLVDLFNIDEKYYNLIKNKRIGEEKIKNKNIFVLPLMIFKKKKKIRKNLSDNIFIKNEYNNNRYSNTMFNAKKKGKQCIKLQNSDKNSLPLNNNYDLKSKCNIDEINILRDKILVDKNIVHYNDIIEKNYNKYNSECFHSYHNNNSFTSLNNKMLKIKNNINANNVIIIKNYNKKNFVFSIIISINDKLYFGFIQKNILSNHDKNTFKNINIIKFLKLNNILDPFKFYLENSLIYTKKMKNKCNNSSHFSKEEKNENKKKHIECLREKKDENKKRIGIYCNNNNFYFKLDRKIINIYENNNISNVFQINLNRNYILNEFFLINTFAEKQEIITMIEEEIKKNEKKVYLDDFIENFINSNEAIEGDDKSNSFYIFNQLFLRDYNIFSKNKHILYLILNKCRNFDNHFYSFLFYSIINKGYPLIQFFQNNLISNNIVINKNLYNTSYNLKIQENINNILHKDEGTMFKKLSAFIRKKINSNIMSRYFFNFDKTLKDENKLKKRGNDNVEIRKEREQNLKKKKKKEFLDNYYCLEKLKKKKKNNSDYNNNTCLDDRESYRSTRSNDNLTTFNNILKYNKSINFSNIDYVDSYNEKMSQFNNKYLSCNSDESLVELYNKLNKDIDQSNKLYLTNPLNCNKSYRKMCNNNEEKDESYDYISFLIIHLKGSKYHFSNVMEYNKIVNQKIKKSKNNLKKCFFKLYNKEKGTSDLIKYLNNGNKCKKYVKISKKSINKNRNYYQLRKKKNNNVIISKHIFYLLKKKKQYKQNYKYSENSNLKYGDTKSKQPRKLCSYDCLLIYFNNISYCAKKIIICRLKEKINKRLNFSHDDIFFILHLFYNYVFLINYQKKISFWINIKYLHTNIFIIKKIKKNKNNKSEKKSECAKKLVGYSKKINKRIKTNKKERNIEEISKDLYEKNINEMNEKEKILNKNYKNEKQIKEKKRNDILVFKKIKRENILRLFFRNNNSIPLTYLNKNMKNIKPFMNKYIIFTQDNTIILLKIAFSKNNKKIINKQNDIIENFLQSYLYYEKDSYYVIHDHRLLKFSDIFKELIKNQKIIKKKKNENSNINEKEYLENLIKGRIRLRRDNNNEVSSISSSNYSSSLNINNTIESNDRKKNKLEKNYLKCLIIFLMAVFLRKKKIFFIIEFEIIEYCVYKENLEYINDLSIFENKILVTTENYIHLYIYNEHKNCFYLLFSNVFYNINNLTISEKYKKTLVFHSIFNNINVISKKFLSVYHVLCNDLISIGNLKFRNNIKFLFENKLFNNLIGYNFNINKNESIIESLRKYHKFFMNFFLVDKKYNIFNIYSIVLKEKKENYFYDNNRHIEICYDLMLFFQILINGKKNQENILNKTFLYKKKYRDIKKLKAIQKYYFFKQYFMKKRYRLFLNIFLYRIFIYLNKKILFYKKIFNRQLTSEFLFELKLKVFNRLLKLSSYDFSDRRNAFDVLNDIYEQKANKNVQYICLINMIKNYKEIIQSQLYNIHFTNLKENNGLNNNKKCTDVNPITDKSLIYDIKDVENLNNLVKHKYIFKNLTIRNLLEKTIIQKIEKMNKYCINDIKDYKDIIKNSIKDNVYYNIDFYHLIDCSSNKQNSFRKQAQMEYINSLNNNKFDNSLYSIYFNFFIYISNNPKILFHIKKYLHFHTYSTKLLKSKTYYFNLDLLNIIFNFDNQALNELKMILSLFPSSPSIEEVFNSVNLLSMPFCNS</sequence>
<gene>
    <name evidence="3" type="ORF">PRELSG_0720400</name>
</gene>